<evidence type="ECO:0000259" key="4">
    <source>
        <dbReference type="PROSITE" id="PS50987"/>
    </source>
</evidence>
<organism evidence="5 6">
    <name type="scientific">Uruburuella testudinis</name>
    <dbReference type="NCBI Taxonomy" id="1282863"/>
    <lineage>
        <taxon>Bacteria</taxon>
        <taxon>Pseudomonadati</taxon>
        <taxon>Pseudomonadota</taxon>
        <taxon>Betaproteobacteria</taxon>
        <taxon>Neisseriales</taxon>
        <taxon>Neisseriaceae</taxon>
        <taxon>Uruburuella</taxon>
    </lineage>
</organism>
<evidence type="ECO:0000256" key="2">
    <source>
        <dbReference type="ARBA" id="ARBA00023125"/>
    </source>
</evidence>
<dbReference type="SUPFAM" id="SSF46785">
    <property type="entry name" value="Winged helix' DNA-binding domain"/>
    <property type="match status" value="1"/>
</dbReference>
<dbReference type="InterPro" id="IPR051081">
    <property type="entry name" value="HTH_MetalResp_TranReg"/>
</dbReference>
<sequence>MAAMNPTEIFKALSNEYRWQILMWLKSPQQHFAASAHCDGLHDFEGGICVGLIAEKAGLAQSVVSGYLNTLKKAGLLESRRIGKWTYYRYCRAGVQAWLQQLHEQF</sequence>
<dbReference type="SMART" id="SM00418">
    <property type="entry name" value="HTH_ARSR"/>
    <property type="match status" value="1"/>
</dbReference>
<dbReference type="InterPro" id="IPR011991">
    <property type="entry name" value="ArsR-like_HTH"/>
</dbReference>
<dbReference type="InterPro" id="IPR036390">
    <property type="entry name" value="WH_DNA-bd_sf"/>
</dbReference>
<reference evidence="5 6" key="1">
    <citation type="journal article" date="2022" name="Res Sq">
        <title>Evolution of multicellular longitudinally dividing oral cavity symbionts (Neisseriaceae).</title>
        <authorList>
            <person name="Nyongesa S."/>
            <person name="Weber P."/>
            <person name="Bernet E."/>
            <person name="Pullido F."/>
            <person name="Nieckarz M."/>
            <person name="Delaby M."/>
            <person name="Nieves C."/>
            <person name="Viehboeck T."/>
            <person name="Krause N."/>
            <person name="Rivera-Millot A."/>
            <person name="Nakamura A."/>
            <person name="Vischer N."/>
            <person name="VanNieuwenhze M."/>
            <person name="Brun Y."/>
            <person name="Cava F."/>
            <person name="Bulgheresi S."/>
            <person name="Veyrier F."/>
        </authorList>
    </citation>
    <scope>NUCLEOTIDE SEQUENCE [LARGE SCALE GENOMIC DNA]</scope>
    <source>
        <strain evidence="5 6">CCUG 63373m</strain>
    </source>
</reference>
<dbReference type="PROSITE" id="PS50987">
    <property type="entry name" value="HTH_ARSR_2"/>
    <property type="match status" value="1"/>
</dbReference>
<dbReference type="PANTHER" id="PTHR33154:SF33">
    <property type="entry name" value="TRANSCRIPTIONAL REPRESSOR SDPR"/>
    <property type="match status" value="1"/>
</dbReference>
<keyword evidence="1" id="KW-0805">Transcription regulation</keyword>
<dbReference type="InterPro" id="IPR001845">
    <property type="entry name" value="HTH_ArsR_DNA-bd_dom"/>
</dbReference>
<gene>
    <name evidence="5" type="ORF">LVJ83_09130</name>
</gene>
<dbReference type="EMBL" id="CP091508">
    <property type="protein sequence ID" value="UOO81138.1"/>
    <property type="molecule type" value="Genomic_DNA"/>
</dbReference>
<dbReference type="InterPro" id="IPR036388">
    <property type="entry name" value="WH-like_DNA-bd_sf"/>
</dbReference>
<evidence type="ECO:0000313" key="5">
    <source>
        <dbReference type="EMBL" id="UOO81138.1"/>
    </source>
</evidence>
<protein>
    <submittedName>
        <fullName evidence="5">ArsR family transcriptional regulator</fullName>
    </submittedName>
</protein>
<evidence type="ECO:0000313" key="6">
    <source>
        <dbReference type="Proteomes" id="UP000829817"/>
    </source>
</evidence>
<dbReference type="Pfam" id="PF01022">
    <property type="entry name" value="HTH_5"/>
    <property type="match status" value="1"/>
</dbReference>
<feature type="domain" description="HTH arsR-type" evidence="4">
    <location>
        <begin position="1"/>
        <end position="106"/>
    </location>
</feature>
<dbReference type="CDD" id="cd00090">
    <property type="entry name" value="HTH_ARSR"/>
    <property type="match status" value="1"/>
</dbReference>
<proteinExistence type="predicted"/>
<keyword evidence="6" id="KW-1185">Reference proteome</keyword>
<name>A0ABY4DQ05_9NEIS</name>
<accession>A0ABY4DQ05</accession>
<keyword evidence="3" id="KW-0804">Transcription</keyword>
<dbReference type="PANTHER" id="PTHR33154">
    <property type="entry name" value="TRANSCRIPTIONAL REGULATOR, ARSR FAMILY"/>
    <property type="match status" value="1"/>
</dbReference>
<evidence type="ECO:0000256" key="1">
    <source>
        <dbReference type="ARBA" id="ARBA00023015"/>
    </source>
</evidence>
<dbReference type="Gene3D" id="1.10.10.10">
    <property type="entry name" value="Winged helix-like DNA-binding domain superfamily/Winged helix DNA-binding domain"/>
    <property type="match status" value="1"/>
</dbReference>
<evidence type="ECO:0000256" key="3">
    <source>
        <dbReference type="ARBA" id="ARBA00023163"/>
    </source>
</evidence>
<keyword evidence="2" id="KW-0238">DNA-binding</keyword>
<dbReference type="RefSeq" id="WP_244784205.1">
    <property type="nucleotide sequence ID" value="NZ_CP091508.1"/>
</dbReference>
<dbReference type="Proteomes" id="UP000829817">
    <property type="component" value="Chromosome"/>
</dbReference>